<organism evidence="2 3">
    <name type="scientific">Acinetobacter higginsii</name>
    <dbReference type="NCBI Taxonomy" id="70347"/>
    <lineage>
        <taxon>Bacteria</taxon>
        <taxon>Pseudomonadati</taxon>
        <taxon>Pseudomonadota</taxon>
        <taxon>Gammaproteobacteria</taxon>
        <taxon>Moraxellales</taxon>
        <taxon>Moraxellaceae</taxon>
        <taxon>Acinetobacter</taxon>
    </lineage>
</organism>
<feature type="region of interest" description="Disordered" evidence="1">
    <location>
        <begin position="1"/>
        <end position="23"/>
    </location>
</feature>
<evidence type="ECO:0000313" key="3">
    <source>
        <dbReference type="Proteomes" id="UP000013084"/>
    </source>
</evidence>
<proteinExistence type="predicted"/>
<gene>
    <name evidence="2" type="ORF">F902_03267</name>
</gene>
<dbReference type="OrthoDB" id="9904711at2"/>
<accession>N9SYM9</accession>
<evidence type="ECO:0000313" key="2">
    <source>
        <dbReference type="EMBL" id="ENX56170.1"/>
    </source>
</evidence>
<feature type="compositionally biased region" description="Polar residues" evidence="1">
    <location>
        <begin position="1"/>
        <end position="22"/>
    </location>
</feature>
<dbReference type="RefSeq" id="WP_005204974.1">
    <property type="nucleotide sequence ID" value="NZ_KB850072.1"/>
</dbReference>
<dbReference type="EMBL" id="APRN01000038">
    <property type="protein sequence ID" value="ENX56170.1"/>
    <property type="molecule type" value="Genomic_DNA"/>
</dbReference>
<keyword evidence="3" id="KW-1185">Reference proteome</keyword>
<dbReference type="Proteomes" id="UP000013084">
    <property type="component" value="Unassembled WGS sequence"/>
</dbReference>
<dbReference type="HOGENOM" id="CLU_2091522_0_0_6"/>
<name>N9SYM9_9GAMM</name>
<reference evidence="2 3" key="1">
    <citation type="submission" date="2013-02" db="EMBL/GenBank/DDBJ databases">
        <title>The Genome Sequence of Acinetobacter sp. CIP 70.18.</title>
        <authorList>
            <consortium name="The Broad Institute Genome Sequencing Platform"/>
            <consortium name="The Broad Institute Genome Sequencing Center for Infectious Disease"/>
            <person name="Cerqueira G."/>
            <person name="Feldgarden M."/>
            <person name="Courvalin P."/>
            <person name="Perichon B."/>
            <person name="Grillot-Courvalin C."/>
            <person name="Clermont D."/>
            <person name="Rocha E."/>
            <person name="Yoon E.-J."/>
            <person name="Nemec A."/>
            <person name="Walker B."/>
            <person name="Young S.K."/>
            <person name="Zeng Q."/>
            <person name="Gargeya S."/>
            <person name="Fitzgerald M."/>
            <person name="Haas B."/>
            <person name="Abouelleil A."/>
            <person name="Alvarado L."/>
            <person name="Arachchi H.M."/>
            <person name="Berlin A.M."/>
            <person name="Chapman S.B."/>
            <person name="Dewar J."/>
            <person name="Goldberg J."/>
            <person name="Griggs A."/>
            <person name="Gujja S."/>
            <person name="Hansen M."/>
            <person name="Howarth C."/>
            <person name="Imamovic A."/>
            <person name="Larimer J."/>
            <person name="McCowan C."/>
            <person name="Murphy C."/>
            <person name="Neiman D."/>
            <person name="Pearson M."/>
            <person name="Priest M."/>
            <person name="Roberts A."/>
            <person name="Saif S."/>
            <person name="Shea T."/>
            <person name="Sisk P."/>
            <person name="Sykes S."/>
            <person name="Wortman J."/>
            <person name="Nusbaum C."/>
            <person name="Birren B."/>
        </authorList>
    </citation>
    <scope>NUCLEOTIDE SEQUENCE [LARGE SCALE GENOMIC DNA]</scope>
    <source>
        <strain evidence="2 3">CIP 70.18</strain>
    </source>
</reference>
<protein>
    <submittedName>
        <fullName evidence="2">Uncharacterized protein</fullName>
    </submittedName>
</protein>
<dbReference type="PATRIC" id="fig|1217700.3.peg.3181"/>
<dbReference type="AlphaFoldDB" id="N9SYM9"/>
<sequence length="116" mass="12560">MSNTRRQVQTPGKTAEQVQPEASISEVVVDVDASPESQQSEVVEQPLAAEQVQQVEEPPLDGEPIDLALIIPAILESLHRIEELIATGSLSTPVAAKPKKGRFKFIEGKGHVWVEG</sequence>
<evidence type="ECO:0000256" key="1">
    <source>
        <dbReference type="SAM" id="MobiDB-lite"/>
    </source>
</evidence>
<comment type="caution">
    <text evidence="2">The sequence shown here is derived from an EMBL/GenBank/DDBJ whole genome shotgun (WGS) entry which is preliminary data.</text>
</comment>